<feature type="region of interest" description="Disordered" evidence="1">
    <location>
        <begin position="50"/>
        <end position="77"/>
    </location>
</feature>
<evidence type="ECO:0000256" key="1">
    <source>
        <dbReference type="SAM" id="MobiDB-lite"/>
    </source>
</evidence>
<evidence type="ECO:0000313" key="3">
    <source>
        <dbReference type="Proteomes" id="UP000724148"/>
    </source>
</evidence>
<protein>
    <submittedName>
        <fullName evidence="2">Uncharacterized protein</fullName>
    </submittedName>
</protein>
<feature type="compositionally biased region" description="Low complexity" evidence="1">
    <location>
        <begin position="62"/>
        <end position="73"/>
    </location>
</feature>
<dbReference type="AlphaFoldDB" id="A0A931SE20"/>
<organism evidence="2 3">
    <name type="scientific">Candidatus Sungiibacteriota bacterium</name>
    <dbReference type="NCBI Taxonomy" id="2750080"/>
    <lineage>
        <taxon>Bacteria</taxon>
        <taxon>Candidatus Sungiibacteriota</taxon>
    </lineage>
</organism>
<accession>A0A931SE20</accession>
<dbReference type="Proteomes" id="UP000724148">
    <property type="component" value="Unassembled WGS sequence"/>
</dbReference>
<gene>
    <name evidence="2" type="ORF">HYT40_03950</name>
</gene>
<comment type="caution">
    <text evidence="2">The sequence shown here is derived from an EMBL/GenBank/DDBJ whole genome shotgun (WGS) entry which is preliminary data.</text>
</comment>
<evidence type="ECO:0000313" key="2">
    <source>
        <dbReference type="EMBL" id="MBI2097265.1"/>
    </source>
</evidence>
<proteinExistence type="predicted"/>
<name>A0A931SE20_9BACT</name>
<reference evidence="2" key="1">
    <citation type="submission" date="2020-07" db="EMBL/GenBank/DDBJ databases">
        <title>Huge and variable diversity of episymbiotic CPR bacteria and DPANN archaea in groundwater ecosystems.</title>
        <authorList>
            <person name="He C.Y."/>
            <person name="Keren R."/>
            <person name="Whittaker M."/>
            <person name="Farag I.F."/>
            <person name="Doudna J."/>
            <person name="Cate J.H.D."/>
            <person name="Banfield J.F."/>
        </authorList>
    </citation>
    <scope>NUCLEOTIDE SEQUENCE</scope>
    <source>
        <strain evidence="2">NC_groundwater_193_Ag_S-0.1um_51_7</strain>
    </source>
</reference>
<dbReference type="EMBL" id="JACOZA010000096">
    <property type="protein sequence ID" value="MBI2097265.1"/>
    <property type="molecule type" value="Genomic_DNA"/>
</dbReference>
<sequence>MPELPARNAAEHIDEAELLRRFEEKKRLFEKAGGRVEAKEIFRGVFRDQAKELAPSSPPSPSLAASPATSAGSRALPGNDQALNDLIGIALARGILPAVRKAEAETPYLIDALHDELADHYYEKLVAAGKLRPQ</sequence>